<evidence type="ECO:0000313" key="11">
    <source>
        <dbReference type="Proteomes" id="UP000663824"/>
    </source>
</evidence>
<evidence type="ECO:0000256" key="3">
    <source>
        <dbReference type="ARBA" id="ARBA00022824"/>
    </source>
</evidence>
<feature type="coiled-coil region" evidence="6">
    <location>
        <begin position="357"/>
        <end position="391"/>
    </location>
</feature>
<feature type="signal peptide" evidence="8">
    <location>
        <begin position="1"/>
        <end position="17"/>
    </location>
</feature>
<dbReference type="EMBL" id="CAJNRE010015554">
    <property type="protein sequence ID" value="CAF2138184.1"/>
    <property type="molecule type" value="Genomic_DNA"/>
</dbReference>
<evidence type="ECO:0000313" key="10">
    <source>
        <dbReference type="EMBL" id="CAF2138184.1"/>
    </source>
</evidence>
<keyword evidence="4" id="KW-1015">Disulfide bond</keyword>
<dbReference type="CDD" id="cd00112">
    <property type="entry name" value="LDLa"/>
    <property type="match status" value="1"/>
</dbReference>
<feature type="coiled-coil region" evidence="6">
    <location>
        <begin position="161"/>
        <end position="191"/>
    </location>
</feature>
<gene>
    <name evidence="10" type="ORF">MBJ925_LOCUS28975</name>
</gene>
<feature type="domain" description="MRH" evidence="9">
    <location>
        <begin position="407"/>
        <end position="508"/>
    </location>
</feature>
<evidence type="ECO:0000259" key="9">
    <source>
        <dbReference type="PROSITE" id="PS51914"/>
    </source>
</evidence>
<sequence length="522" mass="59065">MLLSSYITSVLIITVFATISSGNIELTVLRGVPSSLRSKYAQLKSFACLDGSLTIPFEYVNDDYCDCRDGSDEPGTSACPNGRFFCENKGYIGTSIPSHLVGDGICDCCDGSDEYETSVVCNNTCFELAQKSRAEQEARRALHEVGVAKKKDIMAKSIAAVSARKVRLLELEQELRTIENELKEKEALKQLAEAPENEAKEKHQKLWDEQRAIQLQKHTELDTDQENEFTVEEVRSILGADSVNFDEFNVTVFEQISNSYKKLPQPSTEAAAHLEDVTEKIDEALKQQEEATTTTSGTKGDYEEVTDHHHDDDSHHRHHHEDVDHHHHDEIITTVATSLDHGKHIHDDTAPEYDDETKKLMEIADHARNEYNEVERKVHDVKRQIEDLRKQADVDVGPHGEYAAFMDHCFDYDEREYTYRVCMFKDAKQISKGGGSDVTIGYWDAWTGPSDNKYLKMKYANGATCWNGPARSLTITFQCGVDHKVIDVREPTRCEYAMLFETPSACDETIATTIVHPNHEEF</sequence>
<dbReference type="InterPro" id="IPR039794">
    <property type="entry name" value="Gtb1-like"/>
</dbReference>
<evidence type="ECO:0000256" key="6">
    <source>
        <dbReference type="SAM" id="Coils"/>
    </source>
</evidence>
<dbReference type="InterPro" id="IPR044865">
    <property type="entry name" value="MRH_dom"/>
</dbReference>
<keyword evidence="2 8" id="KW-0732">Signal</keyword>
<dbReference type="Pfam" id="PF12999">
    <property type="entry name" value="PRKCSH-like"/>
    <property type="match status" value="1"/>
</dbReference>
<name>A0A816WSX2_9BILA</name>
<dbReference type="InterPro" id="IPR002172">
    <property type="entry name" value="LDrepeatLR_classA_rpt"/>
</dbReference>
<protein>
    <recommendedName>
        <fullName evidence="1">Glucosidase 2 subunit beta</fullName>
    </recommendedName>
</protein>
<dbReference type="SUPFAM" id="SSF50911">
    <property type="entry name" value="Mannose 6-phosphate receptor domain"/>
    <property type="match status" value="1"/>
</dbReference>
<dbReference type="PANTHER" id="PTHR12630:SF1">
    <property type="entry name" value="GLUCOSIDASE 2 SUBUNIT BETA"/>
    <property type="match status" value="1"/>
</dbReference>
<accession>A0A816WSX2</accession>
<evidence type="ECO:0000256" key="4">
    <source>
        <dbReference type="ARBA" id="ARBA00023157"/>
    </source>
</evidence>
<dbReference type="PANTHER" id="PTHR12630">
    <property type="entry name" value="N-LINKED OLIGOSACCHARIDE PROCESSING"/>
    <property type="match status" value="1"/>
</dbReference>
<keyword evidence="3" id="KW-0256">Endoplasmic reticulum</keyword>
<dbReference type="InterPro" id="IPR028146">
    <property type="entry name" value="PRKCSH_N"/>
</dbReference>
<feature type="chain" id="PRO_5032734125" description="Glucosidase 2 subunit beta" evidence="8">
    <location>
        <begin position="18"/>
        <end position="522"/>
    </location>
</feature>
<proteinExistence type="predicted"/>
<dbReference type="InterPro" id="IPR036607">
    <property type="entry name" value="PRKCSH"/>
</dbReference>
<evidence type="ECO:0000256" key="2">
    <source>
        <dbReference type="ARBA" id="ARBA00022729"/>
    </source>
</evidence>
<dbReference type="SUPFAM" id="SSF57424">
    <property type="entry name" value="LDL receptor-like module"/>
    <property type="match status" value="2"/>
</dbReference>
<evidence type="ECO:0000256" key="5">
    <source>
        <dbReference type="PROSITE-ProRule" id="PRU00124"/>
    </source>
</evidence>
<dbReference type="InterPro" id="IPR009011">
    <property type="entry name" value="Man6P_isomerase_rcpt-bd_dom_sf"/>
</dbReference>
<evidence type="ECO:0000256" key="7">
    <source>
        <dbReference type="SAM" id="MobiDB-lite"/>
    </source>
</evidence>
<dbReference type="PROSITE" id="PS51914">
    <property type="entry name" value="MRH"/>
    <property type="match status" value="1"/>
</dbReference>
<dbReference type="GO" id="GO:0017177">
    <property type="term" value="C:glucosidase II complex"/>
    <property type="evidence" value="ECO:0007669"/>
    <property type="project" value="TreeGrafter"/>
</dbReference>
<keyword evidence="6" id="KW-0175">Coiled coil</keyword>
<evidence type="ECO:0000256" key="1">
    <source>
        <dbReference type="ARBA" id="ARBA00022387"/>
    </source>
</evidence>
<dbReference type="Gene3D" id="2.70.130.10">
    <property type="entry name" value="Mannose-6-phosphate receptor binding domain"/>
    <property type="match status" value="1"/>
</dbReference>
<dbReference type="Gene3D" id="4.10.400.10">
    <property type="entry name" value="Low-density Lipoprotein Receptor"/>
    <property type="match status" value="1"/>
</dbReference>
<evidence type="ECO:0000256" key="8">
    <source>
        <dbReference type="SAM" id="SignalP"/>
    </source>
</evidence>
<reference evidence="10" key="1">
    <citation type="submission" date="2021-02" db="EMBL/GenBank/DDBJ databases">
        <authorList>
            <person name="Nowell W R."/>
        </authorList>
    </citation>
    <scope>NUCLEOTIDE SEQUENCE</scope>
</reference>
<feature type="compositionally biased region" description="Basic and acidic residues" evidence="7">
    <location>
        <begin position="300"/>
        <end position="322"/>
    </location>
</feature>
<organism evidence="10 11">
    <name type="scientific">Rotaria magnacalcarata</name>
    <dbReference type="NCBI Taxonomy" id="392030"/>
    <lineage>
        <taxon>Eukaryota</taxon>
        <taxon>Metazoa</taxon>
        <taxon>Spiralia</taxon>
        <taxon>Gnathifera</taxon>
        <taxon>Rotifera</taxon>
        <taxon>Eurotatoria</taxon>
        <taxon>Bdelloidea</taxon>
        <taxon>Philodinida</taxon>
        <taxon>Philodinidae</taxon>
        <taxon>Rotaria</taxon>
    </lineage>
</organism>
<comment type="caution">
    <text evidence="10">The sequence shown here is derived from an EMBL/GenBank/DDBJ whole genome shotgun (WGS) entry which is preliminary data.</text>
</comment>
<dbReference type="Proteomes" id="UP000663824">
    <property type="component" value="Unassembled WGS sequence"/>
</dbReference>
<comment type="caution">
    <text evidence="5">Lacks conserved residue(s) required for the propagation of feature annotation.</text>
</comment>
<dbReference type="Pfam" id="PF13015">
    <property type="entry name" value="PRKCSH_1"/>
    <property type="match status" value="1"/>
</dbReference>
<feature type="region of interest" description="Disordered" evidence="7">
    <location>
        <begin position="288"/>
        <end position="322"/>
    </location>
</feature>
<dbReference type="GO" id="GO:0006491">
    <property type="term" value="P:N-glycan processing"/>
    <property type="evidence" value="ECO:0007669"/>
    <property type="project" value="TreeGrafter"/>
</dbReference>
<dbReference type="InterPro" id="IPR036055">
    <property type="entry name" value="LDL_receptor-like_sf"/>
</dbReference>
<dbReference type="PROSITE" id="PS50068">
    <property type="entry name" value="LDLRA_2"/>
    <property type="match status" value="1"/>
</dbReference>
<dbReference type="AlphaFoldDB" id="A0A816WSX2"/>